<dbReference type="PRINTS" id="PR00344">
    <property type="entry name" value="BCTRLSENSOR"/>
</dbReference>
<dbReference type="EMBL" id="JAUBDJ010000005">
    <property type="protein sequence ID" value="MDW0117198.1"/>
    <property type="molecule type" value="Genomic_DNA"/>
</dbReference>
<dbReference type="CDD" id="cd19411">
    <property type="entry name" value="MCP2201-like_sensor"/>
    <property type="match status" value="1"/>
</dbReference>
<organism evidence="19 20">
    <name type="scientific">Sporosarcina thermotolerans</name>
    <dbReference type="NCBI Taxonomy" id="633404"/>
    <lineage>
        <taxon>Bacteria</taxon>
        <taxon>Bacillati</taxon>
        <taxon>Bacillota</taxon>
        <taxon>Bacilli</taxon>
        <taxon>Bacillales</taxon>
        <taxon>Caryophanaceae</taxon>
        <taxon>Sporosarcina</taxon>
    </lineage>
</organism>
<evidence type="ECO:0000256" key="10">
    <source>
        <dbReference type="ARBA" id="ARBA00022840"/>
    </source>
</evidence>
<dbReference type="AlphaFoldDB" id="A0AAW9ADI4"/>
<keyword evidence="9" id="KW-0418">Kinase</keyword>
<dbReference type="Gene3D" id="3.30.565.10">
    <property type="entry name" value="Histidine kinase-like ATPase, C-terminal domain"/>
    <property type="match status" value="1"/>
</dbReference>
<evidence type="ECO:0000259" key="18">
    <source>
        <dbReference type="PROSITE" id="PS50885"/>
    </source>
</evidence>
<evidence type="ECO:0000256" key="4">
    <source>
        <dbReference type="ARBA" id="ARBA00012438"/>
    </source>
</evidence>
<feature type="domain" description="Response regulatory" evidence="17">
    <location>
        <begin position="814"/>
        <end position="928"/>
    </location>
</feature>
<dbReference type="InterPro" id="IPR003594">
    <property type="entry name" value="HATPase_dom"/>
</dbReference>
<evidence type="ECO:0000256" key="2">
    <source>
        <dbReference type="ARBA" id="ARBA00004651"/>
    </source>
</evidence>
<comment type="caution">
    <text evidence="19">The sequence shown here is derived from an EMBL/GenBank/DDBJ whole genome shotgun (WGS) entry which is preliminary data.</text>
</comment>
<feature type="domain" description="Histidine kinase" evidence="16">
    <location>
        <begin position="542"/>
        <end position="766"/>
    </location>
</feature>
<dbReference type="InterPro" id="IPR011006">
    <property type="entry name" value="CheY-like_superfamily"/>
</dbReference>
<dbReference type="Pfam" id="PF00072">
    <property type="entry name" value="Response_reg"/>
    <property type="match status" value="2"/>
</dbReference>
<dbReference type="Gene3D" id="3.30.450.40">
    <property type="match status" value="1"/>
</dbReference>
<dbReference type="CDD" id="cd06225">
    <property type="entry name" value="HAMP"/>
    <property type="match status" value="1"/>
</dbReference>
<evidence type="ECO:0000256" key="15">
    <source>
        <dbReference type="SAM" id="Coils"/>
    </source>
</evidence>
<dbReference type="InterPro" id="IPR036097">
    <property type="entry name" value="HisK_dim/P_sf"/>
</dbReference>
<dbReference type="Gene3D" id="1.10.287.130">
    <property type="match status" value="1"/>
</dbReference>
<dbReference type="InterPro" id="IPR003661">
    <property type="entry name" value="HisK_dim/P_dom"/>
</dbReference>
<dbReference type="Pfam" id="PF13185">
    <property type="entry name" value="GAF_2"/>
    <property type="match status" value="1"/>
</dbReference>
<dbReference type="Pfam" id="PF12729">
    <property type="entry name" value="4HB_MCP_1"/>
    <property type="match status" value="1"/>
</dbReference>
<keyword evidence="5" id="KW-1003">Cell membrane</keyword>
<dbReference type="Pfam" id="PF00672">
    <property type="entry name" value="HAMP"/>
    <property type="match status" value="1"/>
</dbReference>
<evidence type="ECO:0000259" key="17">
    <source>
        <dbReference type="PROSITE" id="PS50110"/>
    </source>
</evidence>
<dbReference type="InterPro" id="IPR003660">
    <property type="entry name" value="HAMP_dom"/>
</dbReference>
<dbReference type="GO" id="GO:0005886">
    <property type="term" value="C:plasma membrane"/>
    <property type="evidence" value="ECO:0007669"/>
    <property type="project" value="UniProtKB-SubCell"/>
</dbReference>
<dbReference type="SMART" id="SM00448">
    <property type="entry name" value="REC"/>
    <property type="match status" value="2"/>
</dbReference>
<dbReference type="InterPro" id="IPR001789">
    <property type="entry name" value="Sig_transdc_resp-reg_receiver"/>
</dbReference>
<evidence type="ECO:0000259" key="16">
    <source>
        <dbReference type="PROSITE" id="PS50109"/>
    </source>
</evidence>
<evidence type="ECO:0000256" key="14">
    <source>
        <dbReference type="PROSITE-ProRule" id="PRU00169"/>
    </source>
</evidence>
<dbReference type="Gene3D" id="3.40.50.2300">
    <property type="match status" value="2"/>
</dbReference>
<evidence type="ECO:0000256" key="5">
    <source>
        <dbReference type="ARBA" id="ARBA00022475"/>
    </source>
</evidence>
<keyword evidence="15" id="KW-0175">Coiled coil</keyword>
<evidence type="ECO:0000256" key="6">
    <source>
        <dbReference type="ARBA" id="ARBA00022553"/>
    </source>
</evidence>
<dbReference type="InterPro" id="IPR004358">
    <property type="entry name" value="Sig_transdc_His_kin-like_C"/>
</dbReference>
<name>A0AAW9ADI4_9BACL</name>
<keyword evidence="7" id="KW-0808">Transferase</keyword>
<feature type="coiled-coil region" evidence="15">
    <location>
        <begin position="435"/>
        <end position="532"/>
    </location>
</feature>
<dbReference type="InterPro" id="IPR003018">
    <property type="entry name" value="GAF"/>
</dbReference>
<dbReference type="CDD" id="cd00156">
    <property type="entry name" value="REC"/>
    <property type="match status" value="1"/>
</dbReference>
<keyword evidence="11" id="KW-0902">Two-component regulatory system</keyword>
<dbReference type="InterPro" id="IPR024478">
    <property type="entry name" value="HlyB_4HB_MCP"/>
</dbReference>
<dbReference type="GO" id="GO:0000155">
    <property type="term" value="F:phosphorelay sensor kinase activity"/>
    <property type="evidence" value="ECO:0007669"/>
    <property type="project" value="InterPro"/>
</dbReference>
<feature type="modified residue" description="4-aspartylphosphate" evidence="14">
    <location>
        <position position="863"/>
    </location>
</feature>
<dbReference type="SUPFAM" id="SSF52172">
    <property type="entry name" value="CheY-like"/>
    <property type="match status" value="2"/>
</dbReference>
<keyword evidence="12" id="KW-0472">Membrane</keyword>
<accession>A0AAW9ADI4</accession>
<evidence type="ECO:0000256" key="12">
    <source>
        <dbReference type="ARBA" id="ARBA00023136"/>
    </source>
</evidence>
<evidence type="ECO:0000256" key="8">
    <source>
        <dbReference type="ARBA" id="ARBA00022741"/>
    </source>
</evidence>
<evidence type="ECO:0000256" key="7">
    <source>
        <dbReference type="ARBA" id="ARBA00022679"/>
    </source>
</evidence>
<protein>
    <recommendedName>
        <fullName evidence="13">Circadian input-output histidine kinase CikA</fullName>
        <ecNumber evidence="4">2.7.13.3</ecNumber>
    </recommendedName>
</protein>
<proteinExistence type="inferred from homology"/>
<evidence type="ECO:0000256" key="11">
    <source>
        <dbReference type="ARBA" id="ARBA00023012"/>
    </source>
</evidence>
<feature type="modified residue" description="4-aspartylphosphate" evidence="14">
    <location>
        <position position="1007"/>
    </location>
</feature>
<dbReference type="CDD" id="cd00082">
    <property type="entry name" value="HisKA"/>
    <property type="match status" value="1"/>
</dbReference>
<keyword evidence="10" id="KW-0067">ATP-binding</keyword>
<dbReference type="SUPFAM" id="SSF47384">
    <property type="entry name" value="Homodimeric domain of signal transducing histidine kinase"/>
    <property type="match status" value="1"/>
</dbReference>
<dbReference type="SUPFAM" id="SSF55781">
    <property type="entry name" value="GAF domain-like"/>
    <property type="match status" value="1"/>
</dbReference>
<dbReference type="InterPro" id="IPR005467">
    <property type="entry name" value="His_kinase_dom"/>
</dbReference>
<dbReference type="InterPro" id="IPR036890">
    <property type="entry name" value="HATPase_C_sf"/>
</dbReference>
<dbReference type="SUPFAM" id="SSF55874">
    <property type="entry name" value="ATPase domain of HSP90 chaperone/DNA topoisomerase II/histidine kinase"/>
    <property type="match status" value="1"/>
</dbReference>
<dbReference type="InterPro" id="IPR029016">
    <property type="entry name" value="GAF-like_dom_sf"/>
</dbReference>
<dbReference type="SMART" id="SM00388">
    <property type="entry name" value="HisKA"/>
    <property type="match status" value="1"/>
</dbReference>
<dbReference type="CDD" id="cd16922">
    <property type="entry name" value="HATPase_EvgS-ArcB-TorS-like"/>
    <property type="match status" value="1"/>
</dbReference>
<evidence type="ECO:0000256" key="9">
    <source>
        <dbReference type="ARBA" id="ARBA00022777"/>
    </source>
</evidence>
<dbReference type="Proteomes" id="UP001271648">
    <property type="component" value="Unassembled WGS sequence"/>
</dbReference>
<evidence type="ECO:0000313" key="19">
    <source>
        <dbReference type="EMBL" id="MDW0117198.1"/>
    </source>
</evidence>
<dbReference type="Pfam" id="PF00512">
    <property type="entry name" value="HisKA"/>
    <property type="match status" value="1"/>
</dbReference>
<dbReference type="PANTHER" id="PTHR45339:SF1">
    <property type="entry name" value="HYBRID SIGNAL TRANSDUCTION HISTIDINE KINASE J"/>
    <property type="match status" value="1"/>
</dbReference>
<evidence type="ECO:0000256" key="1">
    <source>
        <dbReference type="ARBA" id="ARBA00000085"/>
    </source>
</evidence>
<comment type="similarity">
    <text evidence="3">In the N-terminal section; belongs to the phytochrome family.</text>
</comment>
<keyword evidence="20" id="KW-1185">Reference proteome</keyword>
<dbReference type="PANTHER" id="PTHR45339">
    <property type="entry name" value="HYBRID SIGNAL TRANSDUCTION HISTIDINE KINASE J"/>
    <property type="match status" value="1"/>
</dbReference>
<dbReference type="PROSITE" id="PS50110">
    <property type="entry name" value="RESPONSE_REGULATORY"/>
    <property type="match status" value="2"/>
</dbReference>
<dbReference type="CDD" id="cd17546">
    <property type="entry name" value="REC_hyHK_CKI1_RcsC-like"/>
    <property type="match status" value="1"/>
</dbReference>
<dbReference type="SMART" id="SM00387">
    <property type="entry name" value="HATPase_c"/>
    <property type="match status" value="1"/>
</dbReference>
<dbReference type="Gene3D" id="6.10.340.10">
    <property type="match status" value="1"/>
</dbReference>
<dbReference type="Pfam" id="PF02518">
    <property type="entry name" value="HATPase_c"/>
    <property type="match status" value="1"/>
</dbReference>
<dbReference type="GO" id="GO:0005524">
    <property type="term" value="F:ATP binding"/>
    <property type="evidence" value="ECO:0007669"/>
    <property type="project" value="UniProtKB-KW"/>
</dbReference>
<evidence type="ECO:0000256" key="13">
    <source>
        <dbReference type="ARBA" id="ARBA00074306"/>
    </source>
</evidence>
<gene>
    <name evidence="19" type="ORF">QTL97_09635</name>
</gene>
<sequence>MKIRTKLMLALSPLVILLVVLGISGRIQVGSYNKINSTLETNYDQFVLATSIQRDIKNEVISIRNLLINEDEELVQKEITKIEEESKRVSKNIARLGTHAFTEKQLLIMDELDNKYTAFDHYKDQLIGYVLTGNKNAAITLMNDNSETIQKEFEDLISELSTSFETNMYTSLEGERDGFTRNVLIESILSIVITIIITILLFRSIWSFSSRLNRMANVMGGISNGKLDLATEVEVIGKDEFDAVATSFNQMTAALGKEMKVQQDLTWTKSNIAAITTSISGAKTIESLTESFLSQIVPLVGGSHAVFYVVDENEDELDTVFTLRASYAFRERKHMTTSFRTGEGLIGQCAFEKKPITFSNVPSDYITVKSGLGEAPPLNLYLLPILYEGEVKGIIEIASFEPIHDKEQILLEELVNDLGIILESIIGHIKQAKLLEETQMLMEEIQTQSEELQSQQDELKATNEELEQQTITLRDSEQRLQQQQEELEETNTELEEKTNRLEKQNKLFEEKNQQLEIASIELEEKARQLALSSKYKSEFLANMSHELRTPLNSMLILSNLLADNKDKTLSGKQVEFAKTIHTSGKDLLALINDILDLSKIESGKSDVKASNVSLNELADTIERSFRPVANEKHLGFHIDLHDDLPEFIYTDDAKLQQILKNLLANAFKFTEKGEVRLEVSSVASEDNHSTIQFTVKDTGIGIAKEKRDLIFEAFQQVDGTISRKYGGTGLGLSISKEIALLLGGKITLESREGTGSTFSFIVGDYKEEMAEKLVIAHQESAITVENVQPLKEPFIKPEPATEKQSIDENSHIIKLLIVDDDLTQRNSIMELLGDMDVIMKAVSTGKEALDELRRNNFDCLILDLGLTDITGFDLLENLKDEDKQLKIFIYTGRDITAAEEHYLNKYADIIIIKDQHSPQRLKEELGLYLMNKRTDSENFIAEDHDKQLHNKELEGKKVLLVDDDIRNIYALSSTLEQYGMDISFAENGIEALRILNDDPNFNLIITDIMMPEMDGYEAMKQIRQLPSYKHHPIIALTAKAMKGDREKSLMAGASDYIMKPVDNDQLLSLIKVWLFRHEGEPELE</sequence>
<keyword evidence="8" id="KW-0547">Nucleotide-binding</keyword>
<dbReference type="PROSITE" id="PS50109">
    <property type="entry name" value="HIS_KIN"/>
    <property type="match status" value="1"/>
</dbReference>
<dbReference type="EC" id="2.7.13.3" evidence="4"/>
<dbReference type="RefSeq" id="WP_283732072.1">
    <property type="nucleotide sequence ID" value="NZ_CP125968.1"/>
</dbReference>
<dbReference type="InterPro" id="IPR047347">
    <property type="entry name" value="YvaQ-like_sensor"/>
</dbReference>
<feature type="domain" description="HAMP" evidence="18">
    <location>
        <begin position="206"/>
        <end position="260"/>
    </location>
</feature>
<evidence type="ECO:0000256" key="3">
    <source>
        <dbReference type="ARBA" id="ARBA00006402"/>
    </source>
</evidence>
<keyword evidence="6 14" id="KW-0597">Phosphoprotein</keyword>
<dbReference type="SMART" id="SM00304">
    <property type="entry name" value="HAMP"/>
    <property type="match status" value="1"/>
</dbReference>
<evidence type="ECO:0000313" key="20">
    <source>
        <dbReference type="Proteomes" id="UP001271648"/>
    </source>
</evidence>
<comment type="catalytic activity">
    <reaction evidence="1">
        <text>ATP + protein L-histidine = ADP + protein N-phospho-L-histidine.</text>
        <dbReference type="EC" id="2.7.13.3"/>
    </reaction>
</comment>
<dbReference type="FunFam" id="3.30.565.10:FF:000010">
    <property type="entry name" value="Sensor histidine kinase RcsC"/>
    <property type="match status" value="1"/>
</dbReference>
<feature type="domain" description="Response regulatory" evidence="17">
    <location>
        <begin position="957"/>
        <end position="1074"/>
    </location>
</feature>
<reference evidence="19 20" key="1">
    <citation type="submission" date="2023-06" db="EMBL/GenBank/DDBJ databases">
        <title>Sporosarcina sp. nov., isolated from Korean traditional fermented seafood 'Jeotgal'.</title>
        <authorList>
            <person name="Yang A.I."/>
            <person name="Shin N.-R."/>
        </authorList>
    </citation>
    <scope>NUCLEOTIDE SEQUENCE [LARGE SCALE GENOMIC DNA]</scope>
    <source>
        <strain evidence="19 20">KCTC43456</strain>
    </source>
</reference>
<comment type="subcellular location">
    <subcellularLocation>
        <location evidence="2">Cell membrane</location>
        <topology evidence="2">Multi-pass membrane protein</topology>
    </subcellularLocation>
</comment>
<dbReference type="PROSITE" id="PS50885">
    <property type="entry name" value="HAMP"/>
    <property type="match status" value="1"/>
</dbReference>